<dbReference type="RefSeq" id="WP_218902767.1">
    <property type="nucleotide sequence ID" value="NZ_JACCFK010000001.1"/>
</dbReference>
<reference evidence="1 2" key="1">
    <citation type="submission" date="2020-07" db="EMBL/GenBank/DDBJ databases">
        <title>Sequencing the genomes of 1000 actinobacteria strains.</title>
        <authorList>
            <person name="Klenk H.-P."/>
        </authorList>
    </citation>
    <scope>NUCLEOTIDE SEQUENCE [LARGE SCALE GENOMIC DNA]</scope>
    <source>
        <strain evidence="1 2">DSM 104006</strain>
    </source>
</reference>
<dbReference type="EMBL" id="JACCFK010000001">
    <property type="protein sequence ID" value="NYI88770.1"/>
    <property type="molecule type" value="Genomic_DNA"/>
</dbReference>
<keyword evidence="2" id="KW-1185">Reference proteome</keyword>
<gene>
    <name evidence="1" type="ORF">HNR02_002093</name>
</gene>
<evidence type="ECO:0000313" key="2">
    <source>
        <dbReference type="Proteomes" id="UP000549616"/>
    </source>
</evidence>
<name>A0A853B189_9PSEU</name>
<dbReference type="InterPro" id="IPR046275">
    <property type="entry name" value="DUF6308"/>
</dbReference>
<dbReference type="Pfam" id="PF19827">
    <property type="entry name" value="DUF6308"/>
    <property type="match status" value="1"/>
</dbReference>
<proteinExistence type="predicted"/>
<sequence>MLIEPAGDRRAILVVADRTITLDDAIAVLERYPEATPPRYDLPGPGDPYTLSPAEVVRTRVVRSRISTEEMSWFIERALDAPWVPPESDLRDADPAERSGLYADMTALYRHFMDARPRGVSHAKVSKVLHVKRPSLFPILDQHVFTAYRVPARLQAQRYPQWGYRSMTWAAVREDLLAATMSGALERLRTAITLHAQERVLRLAGVTDLRLLDMLTW</sequence>
<protein>
    <submittedName>
        <fullName evidence="1">Uncharacterized protein</fullName>
    </submittedName>
</protein>
<dbReference type="AlphaFoldDB" id="A0A853B189"/>
<accession>A0A853B189</accession>
<organism evidence="1 2">
    <name type="scientific">Amycolatopsis endophytica</name>
    <dbReference type="NCBI Taxonomy" id="860233"/>
    <lineage>
        <taxon>Bacteria</taxon>
        <taxon>Bacillati</taxon>
        <taxon>Actinomycetota</taxon>
        <taxon>Actinomycetes</taxon>
        <taxon>Pseudonocardiales</taxon>
        <taxon>Pseudonocardiaceae</taxon>
        <taxon>Amycolatopsis</taxon>
    </lineage>
</organism>
<evidence type="ECO:0000313" key="1">
    <source>
        <dbReference type="EMBL" id="NYI88770.1"/>
    </source>
</evidence>
<dbReference type="Proteomes" id="UP000549616">
    <property type="component" value="Unassembled WGS sequence"/>
</dbReference>
<comment type="caution">
    <text evidence="1">The sequence shown here is derived from an EMBL/GenBank/DDBJ whole genome shotgun (WGS) entry which is preliminary data.</text>
</comment>